<dbReference type="AlphaFoldDB" id="U1LHU4"/>
<evidence type="ECO:0000313" key="4">
    <source>
        <dbReference type="Proteomes" id="UP000016464"/>
    </source>
</evidence>
<proteinExistence type="predicted"/>
<dbReference type="eggNOG" id="COG1063">
    <property type="taxonomic scope" value="Bacteria"/>
</dbReference>
<dbReference type="RefSeq" id="WP_021067599.1">
    <property type="nucleotide sequence ID" value="NZ_ATCL01000020.1"/>
</dbReference>
<dbReference type="CDD" id="cd08255">
    <property type="entry name" value="2-desacetyl-2-hydroxyethyl_bacteriochlorophyllide_like"/>
    <property type="match status" value="1"/>
</dbReference>
<dbReference type="InterPro" id="IPR011032">
    <property type="entry name" value="GroES-like_sf"/>
</dbReference>
<evidence type="ECO:0000259" key="2">
    <source>
        <dbReference type="Pfam" id="PF08240"/>
    </source>
</evidence>
<feature type="domain" description="Alcohol dehydrogenase-like N-terminal" evidence="2">
    <location>
        <begin position="26"/>
        <end position="88"/>
    </location>
</feature>
<dbReference type="Pfam" id="PF08240">
    <property type="entry name" value="ADH_N"/>
    <property type="match status" value="1"/>
</dbReference>
<keyword evidence="4" id="KW-1185">Reference proteome</keyword>
<dbReference type="PANTHER" id="PTHR43189">
    <property type="entry name" value="ZINC-TYPE ALCOHOL DEHYDROGENASE-LIKE PROTEIN C1198.01-RELATED"/>
    <property type="match status" value="1"/>
</dbReference>
<dbReference type="InterPro" id="IPR036291">
    <property type="entry name" value="NAD(P)-bd_dom_sf"/>
</dbReference>
<name>U1LHU4_9BACL</name>
<dbReference type="GO" id="GO:0016491">
    <property type="term" value="F:oxidoreductase activity"/>
    <property type="evidence" value="ECO:0007669"/>
    <property type="project" value="UniProtKB-KW"/>
</dbReference>
<evidence type="ECO:0000256" key="1">
    <source>
        <dbReference type="ARBA" id="ARBA00023002"/>
    </source>
</evidence>
<dbReference type="Proteomes" id="UP000016464">
    <property type="component" value="Unassembled WGS sequence"/>
</dbReference>
<evidence type="ECO:0000313" key="3">
    <source>
        <dbReference type="EMBL" id="ERG66968.1"/>
    </source>
</evidence>
<keyword evidence="1" id="KW-0560">Oxidoreductase</keyword>
<sequence length="312" mass="34559">MIQQSLKLVGKKQLRWDSDQLPALAPDEVLIQTITTSVSIGAELPQYEATDLTDPSPDYPRKVGYESYGVIMNVGTEVTSLHIGDRVLAFYGQQSYGIVSEHKAFHVPAEIDDKSALLAILSCDAAKGVRKLNPSPTDAVIVAGMGTMGLLAVYYLKAFYGVVKVDAIEPDPARRELAKAFGVTTVYVPNEVGFDCYDSGIECSASNAAFALLQQAVKPGQSICVLSDGNKETLVLQPEFYEKELQVMGSSDGWDYPEHFQWYFESVQQAEYVKQIFDMEIQRDDLIRTFSELSERTIHPLKIAVTYPHAKE</sequence>
<dbReference type="SUPFAM" id="SSF51735">
    <property type="entry name" value="NAD(P)-binding Rossmann-fold domains"/>
    <property type="match status" value="1"/>
</dbReference>
<dbReference type="PATRIC" id="fig|1345023.5.peg.2439"/>
<comment type="caution">
    <text evidence="3">The sequence shown here is derived from an EMBL/GenBank/DDBJ whole genome shotgun (WGS) entry which is preliminary data.</text>
</comment>
<accession>U1LHU4</accession>
<protein>
    <recommendedName>
        <fullName evidence="2">Alcohol dehydrogenase-like N-terminal domain-containing protein</fullName>
    </recommendedName>
</protein>
<dbReference type="InterPro" id="IPR013154">
    <property type="entry name" value="ADH-like_N"/>
</dbReference>
<dbReference type="Gene3D" id="3.40.50.720">
    <property type="entry name" value="NAD(P)-binding Rossmann-like Domain"/>
    <property type="match status" value="1"/>
</dbReference>
<dbReference type="EMBL" id="ATCL01000020">
    <property type="protein sequence ID" value="ERG66968.1"/>
    <property type="molecule type" value="Genomic_DNA"/>
</dbReference>
<dbReference type="SUPFAM" id="SSF50129">
    <property type="entry name" value="GroES-like"/>
    <property type="match status" value="1"/>
</dbReference>
<dbReference type="PANTHER" id="PTHR43189:SF1">
    <property type="entry name" value="ZINC-TYPE ALCOHOL DEHYDROGENASE-LIKE PROTEIN C1198.01"/>
    <property type="match status" value="1"/>
</dbReference>
<dbReference type="Gene3D" id="3.90.180.10">
    <property type="entry name" value="Medium-chain alcohol dehydrogenases, catalytic domain"/>
    <property type="match status" value="2"/>
</dbReference>
<reference evidence="3 4" key="1">
    <citation type="journal article" date="2013" name="Genome Announc.">
        <title>Draft Genome Sequence of Exiguobacterium pavilionensis Strain RW-2, with Wide Thermal, Salinity, and pH Tolerance, Isolated from Modern Freshwater Microbialites.</title>
        <authorList>
            <person name="White R.A.III."/>
            <person name="Grassa C.J."/>
            <person name="Suttle C.A."/>
        </authorList>
    </citation>
    <scope>NUCLEOTIDE SEQUENCE [LARGE SCALE GENOMIC DNA]</scope>
    <source>
        <strain evidence="3 4">RW-2</strain>
    </source>
</reference>
<gene>
    <name evidence="3" type="ORF">M467_06705</name>
</gene>
<organism evidence="3 4">
    <name type="scientific">Exiguobacterium chiriqhucha RW-2</name>
    <dbReference type="NCBI Taxonomy" id="1345023"/>
    <lineage>
        <taxon>Bacteria</taxon>
        <taxon>Bacillati</taxon>
        <taxon>Bacillota</taxon>
        <taxon>Bacilli</taxon>
        <taxon>Bacillales</taxon>
        <taxon>Bacillales Family XII. Incertae Sedis</taxon>
        <taxon>Exiguobacterium</taxon>
    </lineage>
</organism>
<dbReference type="OrthoDB" id="9792162at2"/>